<proteinExistence type="predicted"/>
<evidence type="ECO:0000313" key="1">
    <source>
        <dbReference type="Proteomes" id="UP000046392"/>
    </source>
</evidence>
<dbReference type="AlphaFoldDB" id="A0A0N5B3C9"/>
<sequence length="192" mass="22218">MKSDSSDSDDFLFSKKRVKFGSYTFVEPSFNFVMPRLLCCDGAHKEVGSYGRVNLDDKKDGDRGRYDVVINGSELLSYLTTKEKICIFEVSSDRVEESKDDFRREHIESANYGRVNLDDKKDGDRGRYDVVINGSELLSYLTTKEKICIFEVSSDRVEESKDDFRREHIESAKLIYYRNLSHIGVPVYPLQF</sequence>
<dbReference type="WBParaSite" id="SPAL_0000058025.1">
    <property type="protein sequence ID" value="SPAL_0000058025.1"/>
    <property type="gene ID" value="SPAL_0000058025"/>
</dbReference>
<accession>A0A0N5B3C9</accession>
<protein>
    <submittedName>
        <fullName evidence="2">Wsv289</fullName>
    </submittedName>
</protein>
<organism evidence="1 2">
    <name type="scientific">Strongyloides papillosus</name>
    <name type="common">Intestinal threadworm</name>
    <dbReference type="NCBI Taxonomy" id="174720"/>
    <lineage>
        <taxon>Eukaryota</taxon>
        <taxon>Metazoa</taxon>
        <taxon>Ecdysozoa</taxon>
        <taxon>Nematoda</taxon>
        <taxon>Chromadorea</taxon>
        <taxon>Rhabditida</taxon>
        <taxon>Tylenchina</taxon>
        <taxon>Panagrolaimomorpha</taxon>
        <taxon>Strongyloidoidea</taxon>
        <taxon>Strongyloididae</taxon>
        <taxon>Strongyloides</taxon>
    </lineage>
</organism>
<evidence type="ECO:0000313" key="2">
    <source>
        <dbReference type="WBParaSite" id="SPAL_0000058025.1"/>
    </source>
</evidence>
<dbReference type="STRING" id="174720.A0A0N5B3C9"/>
<keyword evidence="1" id="KW-1185">Reference proteome</keyword>
<dbReference type="Proteomes" id="UP000046392">
    <property type="component" value="Unplaced"/>
</dbReference>
<name>A0A0N5B3C9_STREA</name>
<reference evidence="2" key="1">
    <citation type="submission" date="2017-02" db="UniProtKB">
        <authorList>
            <consortium name="WormBaseParasite"/>
        </authorList>
    </citation>
    <scope>IDENTIFICATION</scope>
</reference>